<dbReference type="EMBL" id="DQIR01080165">
    <property type="protein sequence ID" value="HDA35641.1"/>
    <property type="molecule type" value="Transcribed_RNA"/>
</dbReference>
<evidence type="ECO:0000313" key="2">
    <source>
        <dbReference type="EMBL" id="HCZ97221.1"/>
    </source>
</evidence>
<evidence type="ECO:0000313" key="3">
    <source>
        <dbReference type="EMBL" id="HDA35641.1"/>
    </source>
</evidence>
<organism evidence="3">
    <name type="scientific">Sus scrofa</name>
    <name type="common">Pig</name>
    <dbReference type="NCBI Taxonomy" id="9823"/>
    <lineage>
        <taxon>Eukaryota</taxon>
        <taxon>Metazoa</taxon>
        <taxon>Chordata</taxon>
        <taxon>Craniata</taxon>
        <taxon>Vertebrata</taxon>
        <taxon>Euteleostomi</taxon>
        <taxon>Mammalia</taxon>
        <taxon>Eutheria</taxon>
        <taxon>Laurasiatheria</taxon>
        <taxon>Artiodactyla</taxon>
        <taxon>Suina</taxon>
        <taxon>Suidae</taxon>
        <taxon>Sus</taxon>
    </lineage>
</organism>
<sequence>MQTAGGAGATAACAGGMDAALQRLSLCSVMRATRLSWTQALPALQRDVLYNPAFEAGSALGRVDSCPCATCIPSALSCSLQPPLHLCSARSRGSCDSAGGPPRDISPPQGPSEASRCPWRWGPGVPGSPGGQLSLPSPLPEVPHVVIWQTAAWMWTVGSGWGVTVKSMFRECSPFLFFTYLNCFLCIHFCYHRLYYINNKKIKAHPCCHPWLCPESRAGSSYLKCPRGIGSSGRNPEALRQSRRPSVKLALNVPAACARSRSELSSLEPPLWCSRIGGVLGALGLGFGLAQWVKDPVLPQLRPRSDPWPGNSMRHRAGKNGKETKNKKLSFQPIRPACSPVQPLPSATTSLHRQLKVATQALVDPSGHNGTIPDATLLPQPRPSWPSPSFSGILGFRSLHSVVLG</sequence>
<dbReference type="EMBL" id="DQIR01041746">
    <property type="protein sequence ID" value="HCZ97221.1"/>
    <property type="molecule type" value="Transcribed_RNA"/>
</dbReference>
<accession>A0A480IFF4</accession>
<reference evidence="3" key="1">
    <citation type="journal article" date="2019" name="PeerJ">
        <title>Genes of the pig, Sus scrofa, reconstructed with EvidentialGene.</title>
        <authorList>
            <person name="Gilbert D.G."/>
        </authorList>
    </citation>
    <scope>NUCLEOTIDE SEQUENCE</scope>
</reference>
<protein>
    <submittedName>
        <fullName evidence="3">Choline kinase alpha isoform X1</fullName>
    </submittedName>
    <submittedName>
        <fullName evidence="2">V-type proton ATPase 116 kDa subunit a isoform X3</fullName>
    </submittedName>
</protein>
<dbReference type="GO" id="GO:0016301">
    <property type="term" value="F:kinase activity"/>
    <property type="evidence" value="ECO:0007669"/>
    <property type="project" value="UniProtKB-KW"/>
</dbReference>
<dbReference type="AlphaFoldDB" id="A0A480IFF4"/>
<keyword evidence="3" id="KW-0808">Transferase</keyword>
<keyword evidence="3" id="KW-0418">Kinase</keyword>
<evidence type="ECO:0000256" key="1">
    <source>
        <dbReference type="SAM" id="MobiDB-lite"/>
    </source>
</evidence>
<proteinExistence type="predicted"/>
<name>A0A480IFF4_PIG</name>
<feature type="region of interest" description="Disordered" evidence="1">
    <location>
        <begin position="301"/>
        <end position="324"/>
    </location>
</feature>